<sequence length="195" mass="22104">MSSSDEPVCYGFDPEYSEAELAEMEERRAAIDQEVDVVREDAPDPLPAPDRMENNDWCLCGNCPVMPTVVECVCCRELARCRELQPEGCVIDAREFGEVCLTVAVLRVFHIARRDIRGHRRHVPGELENISYRFAGYKLFTYLVHGYLGKGVRRVVPACATTRIRLEFPEDPAVYVGFKYGDDGEIMEVPEQLAI</sequence>
<name>A0A7M7GM40_STRPU</name>
<proteinExistence type="predicted"/>
<protein>
    <recommendedName>
        <fullName evidence="1">P2X purinoreceptor 7 intracellular domain-containing protein</fullName>
    </recommendedName>
</protein>
<dbReference type="OrthoDB" id="5798249at2759"/>
<dbReference type="Pfam" id="PF20478">
    <property type="entry name" value="P2RX7_C"/>
    <property type="match status" value="1"/>
</dbReference>
<dbReference type="PANTHER" id="PTHR36981">
    <property type="entry name" value="ZGC:195170"/>
    <property type="match status" value="1"/>
</dbReference>
<dbReference type="EnsemblMetazoa" id="XM_003728679">
    <property type="protein sequence ID" value="XP_003728727"/>
    <property type="gene ID" value="LOC100893924"/>
</dbReference>
<dbReference type="PANTHER" id="PTHR36981:SF3">
    <property type="entry name" value="UBIQUITIN-LIKE PROTEASE FAMILY PROFILE DOMAIN-CONTAINING PROTEIN"/>
    <property type="match status" value="1"/>
</dbReference>
<evidence type="ECO:0000313" key="2">
    <source>
        <dbReference type="EnsemblMetazoa" id="XP_003728727"/>
    </source>
</evidence>
<dbReference type="RefSeq" id="XP_003728727.1">
    <property type="nucleotide sequence ID" value="XM_003728679.3"/>
</dbReference>
<dbReference type="InterPro" id="IPR046815">
    <property type="entry name" value="P2RX7_C"/>
</dbReference>
<accession>A0A7M7GM40</accession>
<dbReference type="AlphaFoldDB" id="A0A7M7GM40"/>
<dbReference type="OMA" id="CICCHEI"/>
<feature type="domain" description="P2X purinoreceptor 7 intracellular" evidence="1">
    <location>
        <begin position="29"/>
        <end position="179"/>
    </location>
</feature>
<evidence type="ECO:0000259" key="1">
    <source>
        <dbReference type="Pfam" id="PF20478"/>
    </source>
</evidence>
<dbReference type="Proteomes" id="UP000007110">
    <property type="component" value="Unassembled WGS sequence"/>
</dbReference>
<dbReference type="KEGG" id="spu:100893924"/>
<reference evidence="2" key="2">
    <citation type="submission" date="2021-01" db="UniProtKB">
        <authorList>
            <consortium name="EnsemblMetazoa"/>
        </authorList>
    </citation>
    <scope>IDENTIFICATION</scope>
</reference>
<dbReference type="InParanoid" id="A0A7M7GM40"/>
<keyword evidence="3" id="KW-1185">Reference proteome</keyword>
<evidence type="ECO:0000313" key="3">
    <source>
        <dbReference type="Proteomes" id="UP000007110"/>
    </source>
</evidence>
<organism evidence="2 3">
    <name type="scientific">Strongylocentrotus purpuratus</name>
    <name type="common">Purple sea urchin</name>
    <dbReference type="NCBI Taxonomy" id="7668"/>
    <lineage>
        <taxon>Eukaryota</taxon>
        <taxon>Metazoa</taxon>
        <taxon>Echinodermata</taxon>
        <taxon>Eleutherozoa</taxon>
        <taxon>Echinozoa</taxon>
        <taxon>Echinoidea</taxon>
        <taxon>Euechinoidea</taxon>
        <taxon>Echinacea</taxon>
        <taxon>Camarodonta</taxon>
        <taxon>Echinidea</taxon>
        <taxon>Strongylocentrotidae</taxon>
        <taxon>Strongylocentrotus</taxon>
    </lineage>
</organism>
<reference evidence="3" key="1">
    <citation type="submission" date="2015-02" db="EMBL/GenBank/DDBJ databases">
        <title>Genome sequencing for Strongylocentrotus purpuratus.</title>
        <authorList>
            <person name="Murali S."/>
            <person name="Liu Y."/>
            <person name="Vee V."/>
            <person name="English A."/>
            <person name="Wang M."/>
            <person name="Skinner E."/>
            <person name="Han Y."/>
            <person name="Muzny D.M."/>
            <person name="Worley K.C."/>
            <person name="Gibbs R.A."/>
        </authorList>
    </citation>
    <scope>NUCLEOTIDE SEQUENCE</scope>
</reference>
<dbReference type="GeneID" id="100893924"/>